<keyword evidence="4" id="KW-1185">Reference proteome</keyword>
<dbReference type="OrthoDB" id="5950063at2759"/>
<gene>
    <name evidence="3" type="ORF">BJ085DRAFT_28616</name>
</gene>
<dbReference type="Proteomes" id="UP000268162">
    <property type="component" value="Unassembled WGS sequence"/>
</dbReference>
<feature type="transmembrane region" description="Helical" evidence="2">
    <location>
        <begin position="125"/>
        <end position="145"/>
    </location>
</feature>
<accession>A0A4P9ZVC6</accession>
<dbReference type="EMBL" id="ML002480">
    <property type="protein sequence ID" value="RKP37537.1"/>
    <property type="molecule type" value="Genomic_DNA"/>
</dbReference>
<dbReference type="GO" id="GO:0005739">
    <property type="term" value="C:mitochondrion"/>
    <property type="evidence" value="ECO:0007669"/>
    <property type="project" value="TreeGrafter"/>
</dbReference>
<dbReference type="Pfam" id="PF06979">
    <property type="entry name" value="TMEM70"/>
    <property type="match status" value="1"/>
</dbReference>
<sequence>MLPASTLLRLNPRHFAAVGRLVRTNAPIPTVLFPRIAQRPTAATASSINGLFYSSKVSVPKVEVPQPNQLAKHEATIAGILRVLGSTNRRTLTPAELHQARLFLNYAHSKDIVIYQKDGKKFTQIATIALVVQLLFWLNLAHLAYLNMRVEKPRDDPVTPADAASATATATDTTTTTDEPLEFVLAPHSQRLGVAASFFVVGSVISAMIYLYSSTLVTRVTLRKGSQALRIRTARLFQPSEREYPLLATTSVGRLCGQDGSMLAENGSNHYYLRCHGRGIGYQLDRRAEFLEPRVWNTLFFRQPPK</sequence>
<protein>
    <submittedName>
        <fullName evidence="3">Transmembrane protein 223-domain-containing protein</fullName>
    </submittedName>
</protein>
<reference evidence="4" key="1">
    <citation type="journal article" date="2018" name="Nat. Microbiol.">
        <title>Leveraging single-cell genomics to expand the fungal tree of life.</title>
        <authorList>
            <person name="Ahrendt S.R."/>
            <person name="Quandt C.A."/>
            <person name="Ciobanu D."/>
            <person name="Clum A."/>
            <person name="Salamov A."/>
            <person name="Andreopoulos B."/>
            <person name="Cheng J.F."/>
            <person name="Woyke T."/>
            <person name="Pelin A."/>
            <person name="Henrissat B."/>
            <person name="Reynolds N.K."/>
            <person name="Benny G.L."/>
            <person name="Smith M.E."/>
            <person name="James T.Y."/>
            <person name="Grigoriev I.V."/>
        </authorList>
    </citation>
    <scope>NUCLEOTIDE SEQUENCE [LARGE SCALE GENOMIC DNA]</scope>
    <source>
        <strain evidence="4">RSA 468</strain>
    </source>
</reference>
<evidence type="ECO:0000313" key="4">
    <source>
        <dbReference type="Proteomes" id="UP000268162"/>
    </source>
</evidence>
<dbReference type="InterPro" id="IPR045325">
    <property type="entry name" value="TMEM70/TMEM186/TMEM223"/>
</dbReference>
<keyword evidence="2 3" id="KW-0812">Transmembrane</keyword>
<organism evidence="3 4">
    <name type="scientific">Dimargaris cristalligena</name>
    <dbReference type="NCBI Taxonomy" id="215637"/>
    <lineage>
        <taxon>Eukaryota</taxon>
        <taxon>Fungi</taxon>
        <taxon>Fungi incertae sedis</taxon>
        <taxon>Zoopagomycota</taxon>
        <taxon>Kickxellomycotina</taxon>
        <taxon>Dimargaritomycetes</taxon>
        <taxon>Dimargaritales</taxon>
        <taxon>Dimargaritaceae</taxon>
        <taxon>Dimargaris</taxon>
    </lineage>
</organism>
<keyword evidence="2" id="KW-0472">Membrane</keyword>
<dbReference type="PANTHER" id="PTHR14549">
    <property type="entry name" value="TRANSMEMBRANE PROTEIN 223"/>
    <property type="match status" value="1"/>
</dbReference>
<evidence type="ECO:0000313" key="3">
    <source>
        <dbReference type="EMBL" id="RKP37537.1"/>
    </source>
</evidence>
<proteinExistence type="predicted"/>
<evidence type="ECO:0000256" key="2">
    <source>
        <dbReference type="SAM" id="Phobius"/>
    </source>
</evidence>
<dbReference type="InterPro" id="IPR026100">
    <property type="entry name" value="Tmem223"/>
</dbReference>
<evidence type="ECO:0000256" key="1">
    <source>
        <dbReference type="SAM" id="MobiDB-lite"/>
    </source>
</evidence>
<dbReference type="AlphaFoldDB" id="A0A4P9ZVC6"/>
<feature type="region of interest" description="Disordered" evidence="1">
    <location>
        <begin position="154"/>
        <end position="175"/>
    </location>
</feature>
<keyword evidence="2" id="KW-1133">Transmembrane helix</keyword>
<name>A0A4P9ZVC6_9FUNG</name>
<feature type="compositionally biased region" description="Low complexity" evidence="1">
    <location>
        <begin position="158"/>
        <end position="175"/>
    </location>
</feature>
<dbReference type="PANTHER" id="PTHR14549:SF2">
    <property type="entry name" value="TRANSMEMBRANE PROTEIN 223"/>
    <property type="match status" value="1"/>
</dbReference>
<feature type="transmembrane region" description="Helical" evidence="2">
    <location>
        <begin position="192"/>
        <end position="213"/>
    </location>
</feature>